<dbReference type="SUPFAM" id="SSF54637">
    <property type="entry name" value="Thioesterase/thiol ester dehydrase-isomerase"/>
    <property type="match status" value="1"/>
</dbReference>
<proteinExistence type="inferred from homology"/>
<dbReference type="AlphaFoldDB" id="A0A545ARN9"/>
<keyword evidence="2" id="KW-0378">Hydrolase</keyword>
<comment type="similarity">
    <text evidence="1">Belongs to the 4-hydroxybenzoyl-CoA thioesterase family.</text>
</comment>
<organism evidence="4 5">
    <name type="scientific">Cryptosporangium phraense</name>
    <dbReference type="NCBI Taxonomy" id="2593070"/>
    <lineage>
        <taxon>Bacteria</taxon>
        <taxon>Bacillati</taxon>
        <taxon>Actinomycetota</taxon>
        <taxon>Actinomycetes</taxon>
        <taxon>Cryptosporangiales</taxon>
        <taxon>Cryptosporangiaceae</taxon>
        <taxon>Cryptosporangium</taxon>
    </lineage>
</organism>
<evidence type="ECO:0000313" key="4">
    <source>
        <dbReference type="EMBL" id="TQS43998.1"/>
    </source>
</evidence>
<dbReference type="InterPro" id="IPR050563">
    <property type="entry name" value="4-hydroxybenzoyl-CoA_TE"/>
</dbReference>
<protein>
    <submittedName>
        <fullName evidence="4">Acyl-CoA thioesterase</fullName>
    </submittedName>
</protein>
<dbReference type="InterPro" id="IPR006683">
    <property type="entry name" value="Thioestr_dom"/>
</dbReference>
<comment type="caution">
    <text evidence="4">The sequence shown here is derived from an EMBL/GenBank/DDBJ whole genome shotgun (WGS) entry which is preliminary data.</text>
</comment>
<dbReference type="GO" id="GO:0047617">
    <property type="term" value="F:fatty acyl-CoA hydrolase activity"/>
    <property type="evidence" value="ECO:0007669"/>
    <property type="project" value="TreeGrafter"/>
</dbReference>
<dbReference type="Proteomes" id="UP000317982">
    <property type="component" value="Unassembled WGS sequence"/>
</dbReference>
<accession>A0A545ARN9</accession>
<dbReference type="Pfam" id="PF03061">
    <property type="entry name" value="4HBT"/>
    <property type="match status" value="1"/>
</dbReference>
<gene>
    <name evidence="4" type="ORF">FL583_16205</name>
</gene>
<dbReference type="Gene3D" id="3.10.129.10">
    <property type="entry name" value="Hotdog Thioesterase"/>
    <property type="match status" value="1"/>
</dbReference>
<dbReference type="RefSeq" id="WP_142705483.1">
    <property type="nucleotide sequence ID" value="NZ_VIRS01000010.1"/>
</dbReference>
<reference evidence="4 5" key="1">
    <citation type="submission" date="2019-07" db="EMBL/GenBank/DDBJ databases">
        <title>Cryptosporangium phraense sp. nov., isolated from plant litter.</title>
        <authorList>
            <person name="Suriyachadkun C."/>
        </authorList>
    </citation>
    <scope>NUCLEOTIDE SEQUENCE [LARGE SCALE GENOMIC DNA]</scope>
    <source>
        <strain evidence="4 5">A-T 5661</strain>
    </source>
</reference>
<dbReference type="PANTHER" id="PTHR31793">
    <property type="entry name" value="4-HYDROXYBENZOYL-COA THIOESTERASE FAMILY MEMBER"/>
    <property type="match status" value="1"/>
</dbReference>
<dbReference type="PANTHER" id="PTHR31793:SF27">
    <property type="entry name" value="NOVEL THIOESTERASE SUPERFAMILY DOMAIN AND SAPOSIN A-TYPE DOMAIN CONTAINING PROTEIN (0610012H03RIK)"/>
    <property type="match status" value="1"/>
</dbReference>
<evidence type="ECO:0000256" key="2">
    <source>
        <dbReference type="ARBA" id="ARBA00022801"/>
    </source>
</evidence>
<name>A0A545ARN9_9ACTN</name>
<keyword evidence="5" id="KW-1185">Reference proteome</keyword>
<sequence>MPAEFVVPWRARYYEVDQQGVVFNGWYLSWFDEAISRFLEAGGLDTAGMAAAAFDLQLVRSEIDWRAGVRWEEPVEIVVRPGRIGTTSFDVHFTVRRNGEETCAAKTVYVAIAPDGSGKTPVPPALRALLTGE</sequence>
<evidence type="ECO:0000256" key="1">
    <source>
        <dbReference type="ARBA" id="ARBA00005953"/>
    </source>
</evidence>
<dbReference type="EMBL" id="VIRS01000010">
    <property type="protein sequence ID" value="TQS43998.1"/>
    <property type="molecule type" value="Genomic_DNA"/>
</dbReference>
<evidence type="ECO:0000313" key="5">
    <source>
        <dbReference type="Proteomes" id="UP000317982"/>
    </source>
</evidence>
<dbReference type="OrthoDB" id="9799036at2"/>
<dbReference type="InterPro" id="IPR029069">
    <property type="entry name" value="HotDog_dom_sf"/>
</dbReference>
<dbReference type="InParanoid" id="A0A545ARN9"/>
<feature type="domain" description="Thioesterase" evidence="3">
    <location>
        <begin position="19"/>
        <end position="104"/>
    </location>
</feature>
<evidence type="ECO:0000259" key="3">
    <source>
        <dbReference type="Pfam" id="PF03061"/>
    </source>
</evidence>
<dbReference type="CDD" id="cd00586">
    <property type="entry name" value="4HBT"/>
    <property type="match status" value="1"/>
</dbReference>